<keyword evidence="5 12" id="KW-1133">Transmembrane helix</keyword>
<evidence type="ECO:0000256" key="10">
    <source>
        <dbReference type="ARBA" id="ARBA00035120"/>
    </source>
</evidence>
<evidence type="ECO:0000256" key="12">
    <source>
        <dbReference type="HAMAP-Rule" id="MF_00454"/>
    </source>
</evidence>
<dbReference type="GO" id="GO:0046872">
    <property type="term" value="F:metal ion binding"/>
    <property type="evidence" value="ECO:0007669"/>
    <property type="project" value="UniProtKB-KW"/>
</dbReference>
<dbReference type="Proteomes" id="UP000031271">
    <property type="component" value="Chromosome"/>
</dbReference>
<keyword evidence="9 12" id="KW-0407">Ion channel</keyword>
<comment type="activity regulation">
    <text evidence="12">Na(+) is not transported, but it plays an essential structural role and its presence is essential for fluoride channel function.</text>
</comment>
<comment type="catalytic activity">
    <reaction evidence="11">
        <text>fluoride(in) = fluoride(out)</text>
        <dbReference type="Rhea" id="RHEA:76159"/>
        <dbReference type="ChEBI" id="CHEBI:17051"/>
    </reaction>
    <physiologicalReaction direction="left-to-right" evidence="11">
        <dbReference type="Rhea" id="RHEA:76160"/>
    </physiologicalReaction>
</comment>
<organism evidence="13 14">
    <name type="scientific">Stutzerimonas balearica DSM 6083</name>
    <dbReference type="NCBI Taxonomy" id="1123016"/>
    <lineage>
        <taxon>Bacteria</taxon>
        <taxon>Pseudomonadati</taxon>
        <taxon>Pseudomonadota</taxon>
        <taxon>Gammaproteobacteria</taxon>
        <taxon>Pseudomonadales</taxon>
        <taxon>Pseudomonadaceae</taxon>
        <taxon>Stutzerimonas</taxon>
    </lineage>
</organism>
<dbReference type="EMBL" id="CP007511">
    <property type="protein sequence ID" value="AJE15399.1"/>
    <property type="molecule type" value="Genomic_DNA"/>
</dbReference>
<dbReference type="AlphaFoldDB" id="A0A8D3Y166"/>
<feature type="transmembrane region" description="Helical" evidence="12">
    <location>
        <begin position="98"/>
        <end position="122"/>
    </location>
</feature>
<evidence type="ECO:0000256" key="2">
    <source>
        <dbReference type="ARBA" id="ARBA00022475"/>
    </source>
</evidence>
<evidence type="ECO:0000256" key="4">
    <source>
        <dbReference type="ARBA" id="ARBA00022692"/>
    </source>
</evidence>
<evidence type="ECO:0000256" key="8">
    <source>
        <dbReference type="ARBA" id="ARBA00023136"/>
    </source>
</evidence>
<dbReference type="KEGG" id="pbm:CL52_10210"/>
<dbReference type="Pfam" id="PF02537">
    <property type="entry name" value="CRCB"/>
    <property type="match status" value="1"/>
</dbReference>
<evidence type="ECO:0000256" key="3">
    <source>
        <dbReference type="ARBA" id="ARBA00022519"/>
    </source>
</evidence>
<protein>
    <recommendedName>
        <fullName evidence="12">Fluoride-specific ion channel FluC</fullName>
    </recommendedName>
</protein>
<dbReference type="PANTHER" id="PTHR28259:SF1">
    <property type="entry name" value="FLUORIDE EXPORT PROTEIN 1-RELATED"/>
    <property type="match status" value="1"/>
</dbReference>
<dbReference type="NCBIfam" id="NF010830">
    <property type="entry name" value="PRK14234.1"/>
    <property type="match status" value="1"/>
</dbReference>
<gene>
    <name evidence="12" type="primary">fluC</name>
    <name evidence="12" type="synonym">crcB</name>
    <name evidence="13" type="ORF">CL52_10210</name>
</gene>
<dbReference type="HAMAP" id="MF_00454">
    <property type="entry name" value="FluC"/>
    <property type="match status" value="1"/>
</dbReference>
<keyword evidence="3" id="KW-0997">Cell inner membrane</keyword>
<evidence type="ECO:0000256" key="11">
    <source>
        <dbReference type="ARBA" id="ARBA00035585"/>
    </source>
</evidence>
<evidence type="ECO:0000256" key="1">
    <source>
        <dbReference type="ARBA" id="ARBA00004651"/>
    </source>
</evidence>
<dbReference type="NCBIfam" id="TIGR00494">
    <property type="entry name" value="crcB"/>
    <property type="match status" value="1"/>
</dbReference>
<accession>A0A8D3Y166</accession>
<proteinExistence type="inferred from homology"/>
<feature type="binding site" evidence="12">
    <location>
        <position position="79"/>
    </location>
    <ligand>
        <name>Na(+)</name>
        <dbReference type="ChEBI" id="CHEBI:29101"/>
        <note>structural</note>
    </ligand>
</feature>
<keyword evidence="4 12" id="KW-0812">Transmembrane</keyword>
<feature type="transmembrane region" description="Helical" evidence="12">
    <location>
        <begin position="35"/>
        <end position="56"/>
    </location>
</feature>
<comment type="subcellular location">
    <subcellularLocation>
        <location evidence="1 12">Cell membrane</location>
        <topology evidence="1 12">Multi-pass membrane protein</topology>
    </subcellularLocation>
</comment>
<reference evidence="13 14" key="2">
    <citation type="journal article" name="Genome Announc.">
        <title>Complete Genome Sequence of Pseudomonas balearica DSM 6083T.</title>
        <authorList>
            <person name="Bennasar-Figueras A."/>
            <person name="Salva-Serra F."/>
            <person name="Jaen-Luchoro D."/>
            <person name="Segui C."/>
            <person name="Aliaga F."/>
            <person name="Busquets A."/>
            <person name="Gomila M."/>
            <person name="Moore E.R."/>
            <person name="Lalucat J."/>
        </authorList>
    </citation>
    <scope>NUCLEOTIDE SEQUENCE [LARGE SCALE GENOMIC DNA]</scope>
    <source>
        <strain evidence="14">DSM 6083</strain>
    </source>
</reference>
<feature type="binding site" evidence="12">
    <location>
        <position position="76"/>
    </location>
    <ligand>
        <name>Na(+)</name>
        <dbReference type="ChEBI" id="CHEBI:29101"/>
        <note>structural</note>
    </ligand>
</feature>
<evidence type="ECO:0000313" key="13">
    <source>
        <dbReference type="EMBL" id="AJE15399.1"/>
    </source>
</evidence>
<evidence type="ECO:0000256" key="9">
    <source>
        <dbReference type="ARBA" id="ARBA00023303"/>
    </source>
</evidence>
<evidence type="ECO:0000256" key="6">
    <source>
        <dbReference type="ARBA" id="ARBA00023053"/>
    </source>
</evidence>
<dbReference type="PANTHER" id="PTHR28259">
    <property type="entry name" value="FLUORIDE EXPORT PROTEIN 1-RELATED"/>
    <property type="match status" value="1"/>
</dbReference>
<dbReference type="InterPro" id="IPR003691">
    <property type="entry name" value="FluC"/>
</dbReference>
<keyword evidence="12" id="KW-0813">Transport</keyword>
<keyword evidence="8 12" id="KW-0472">Membrane</keyword>
<name>A0A8D3Y166_9GAMM</name>
<evidence type="ECO:0000256" key="5">
    <source>
        <dbReference type="ARBA" id="ARBA00022989"/>
    </source>
</evidence>
<comment type="function">
    <text evidence="12">Fluoride-specific ion channel. Important for reducing fluoride concentration in the cell, thus reducing its toxicity.</text>
</comment>
<reference evidence="14" key="1">
    <citation type="submission" date="2014-03" db="EMBL/GenBank/DDBJ databases">
        <title>Complete genome of Pseudomonas balearica DSM 6083T, a sewage water isolate from an enrichment with 2-methylnaphthalene.</title>
        <authorList>
            <person name="Salva-Serra F."/>
            <person name="Jaen-Luchoro D."/>
            <person name="Busquets A."/>
            <person name="Pena A."/>
            <person name="Gomila M."/>
            <person name="Bosch R."/>
            <person name="Nogales B."/>
            <person name="Garcia-Valdes E."/>
            <person name="Lalucat J."/>
            <person name="Bennasar A."/>
        </authorList>
    </citation>
    <scope>NUCLEOTIDE SEQUENCE [LARGE SCALE GENOMIC DNA]</scope>
    <source>
        <strain evidence="14">DSM 6083</strain>
    </source>
</reference>
<dbReference type="RefSeq" id="WP_041105557.1">
    <property type="nucleotide sequence ID" value="NZ_CP007511.1"/>
</dbReference>
<dbReference type="GO" id="GO:0062054">
    <property type="term" value="F:fluoride channel activity"/>
    <property type="evidence" value="ECO:0007669"/>
    <property type="project" value="UniProtKB-UniRule"/>
</dbReference>
<keyword evidence="2 12" id="KW-1003">Cell membrane</keyword>
<sequence length="124" mass="13350">MMRMLLAVALGGIVGTLMRFGISLWVSNQWPRHFYFATLTVNLAGCLIIGFLYAHFLTRPEVSPELRGALIIGFLGSLTTFSSFSLDSLRLLESGQVLTALLYTSGSVVGGLLAAWAGLALARL</sequence>
<comment type="similarity">
    <text evidence="10 12">Belongs to the fluoride channel Fluc/FEX (TC 1.A.43) family.</text>
</comment>
<dbReference type="GO" id="GO:0140114">
    <property type="term" value="P:cellular detoxification of fluoride"/>
    <property type="evidence" value="ECO:0007669"/>
    <property type="project" value="UniProtKB-UniRule"/>
</dbReference>
<keyword evidence="7 12" id="KW-0406">Ion transport</keyword>
<dbReference type="GO" id="GO:0005886">
    <property type="term" value="C:plasma membrane"/>
    <property type="evidence" value="ECO:0007669"/>
    <property type="project" value="UniProtKB-SubCell"/>
</dbReference>
<evidence type="ECO:0000313" key="14">
    <source>
        <dbReference type="Proteomes" id="UP000031271"/>
    </source>
</evidence>
<feature type="transmembrane region" description="Helical" evidence="12">
    <location>
        <begin position="68"/>
        <end position="86"/>
    </location>
</feature>
<keyword evidence="6 12" id="KW-0915">Sodium</keyword>
<evidence type="ECO:0000256" key="7">
    <source>
        <dbReference type="ARBA" id="ARBA00023065"/>
    </source>
</evidence>
<keyword evidence="12" id="KW-0479">Metal-binding</keyword>
<dbReference type="GeneID" id="77260287"/>